<evidence type="ECO:0000256" key="3">
    <source>
        <dbReference type="PROSITE-ProRule" id="PRU10141"/>
    </source>
</evidence>
<feature type="binding site" evidence="3">
    <location>
        <position position="72"/>
    </location>
    <ligand>
        <name>ATP</name>
        <dbReference type="ChEBI" id="CHEBI:30616"/>
    </ligand>
</feature>
<keyword evidence="6" id="KW-1185">Reference proteome</keyword>
<evidence type="ECO:0000259" key="4">
    <source>
        <dbReference type="PROSITE" id="PS50011"/>
    </source>
</evidence>
<dbReference type="EMBL" id="AP019860">
    <property type="protein sequence ID" value="BBM85509.1"/>
    <property type="molecule type" value="Genomic_DNA"/>
</dbReference>
<dbReference type="SUPFAM" id="SSF56112">
    <property type="entry name" value="Protein kinase-like (PK-like)"/>
    <property type="match status" value="1"/>
</dbReference>
<evidence type="ECO:0000313" key="6">
    <source>
        <dbReference type="Proteomes" id="UP000326354"/>
    </source>
</evidence>
<evidence type="ECO:0000256" key="2">
    <source>
        <dbReference type="ARBA" id="ARBA00022840"/>
    </source>
</evidence>
<name>A0A5S9F5C1_UABAM</name>
<dbReference type="Pfam" id="PF00069">
    <property type="entry name" value="Pkinase"/>
    <property type="match status" value="1"/>
</dbReference>
<dbReference type="InterPro" id="IPR045269">
    <property type="entry name" value="Atg1-like"/>
</dbReference>
<organism evidence="5 6">
    <name type="scientific">Uabimicrobium amorphum</name>
    <dbReference type="NCBI Taxonomy" id="2596890"/>
    <lineage>
        <taxon>Bacteria</taxon>
        <taxon>Pseudomonadati</taxon>
        <taxon>Planctomycetota</taxon>
        <taxon>Candidatus Uabimicrobiia</taxon>
        <taxon>Candidatus Uabimicrobiales</taxon>
        <taxon>Candidatus Uabimicrobiaceae</taxon>
        <taxon>Candidatus Uabimicrobium</taxon>
    </lineage>
</organism>
<dbReference type="GO" id="GO:0004674">
    <property type="term" value="F:protein serine/threonine kinase activity"/>
    <property type="evidence" value="ECO:0007669"/>
    <property type="project" value="InterPro"/>
</dbReference>
<dbReference type="AlphaFoldDB" id="A0A5S9F5C1"/>
<dbReference type="Proteomes" id="UP000326354">
    <property type="component" value="Chromosome"/>
</dbReference>
<keyword evidence="5" id="KW-0808">Transferase</keyword>
<dbReference type="InterPro" id="IPR000719">
    <property type="entry name" value="Prot_kinase_dom"/>
</dbReference>
<keyword evidence="1 3" id="KW-0547">Nucleotide-binding</keyword>
<keyword evidence="5" id="KW-0418">Kinase</keyword>
<dbReference type="Gene3D" id="1.10.510.10">
    <property type="entry name" value="Transferase(Phosphotransferase) domain 1"/>
    <property type="match status" value="1"/>
</dbReference>
<dbReference type="SMART" id="SM00220">
    <property type="entry name" value="S_TKc"/>
    <property type="match status" value="1"/>
</dbReference>
<dbReference type="PROSITE" id="PS00108">
    <property type="entry name" value="PROTEIN_KINASE_ST"/>
    <property type="match status" value="1"/>
</dbReference>
<dbReference type="PANTHER" id="PTHR24348">
    <property type="entry name" value="SERINE/THREONINE-PROTEIN KINASE UNC-51-RELATED"/>
    <property type="match status" value="1"/>
</dbReference>
<accession>A0A5S9F5C1</accession>
<dbReference type="InterPro" id="IPR008271">
    <property type="entry name" value="Ser/Thr_kinase_AS"/>
</dbReference>
<keyword evidence="2 3" id="KW-0067">ATP-binding</keyword>
<gene>
    <name evidence="5" type="ORF">UABAM_03878</name>
</gene>
<evidence type="ECO:0000313" key="5">
    <source>
        <dbReference type="EMBL" id="BBM85509.1"/>
    </source>
</evidence>
<evidence type="ECO:0000256" key="1">
    <source>
        <dbReference type="ARBA" id="ARBA00022741"/>
    </source>
</evidence>
<sequence length="311" mass="35693">MSTENEQSCQCKDNISYIIDEDTAFAKINCRVCGRLIFMKIGPYTVKEVLGEGCTGYVYLAQTKEKKEVAIKVLEKPLQIDLDFFLRECVIQRTLQHPNIVGLLDQGHWKNFYYLVMEYFPGKTLDKIIEKKGYLPPRETIKIIFSVLNGLNYAAQNNVIHRDIKPENIYITKNKQIKILDFGLAKIKDDCDLSQTGSGKGSPCYMAPEQFQSAKYVDTRADIYSVGATMYHCLSGKAPFEEKSDILQIAAAKMTNSYQSLTSINMEIPKALENIVQKAMAYPIKRRYQTLDEFIEELYDYYQDFSAESER</sequence>
<dbReference type="InterPro" id="IPR011009">
    <property type="entry name" value="Kinase-like_dom_sf"/>
</dbReference>
<dbReference type="KEGG" id="uam:UABAM_03878"/>
<dbReference type="CDD" id="cd14014">
    <property type="entry name" value="STKc_PknB_like"/>
    <property type="match status" value="1"/>
</dbReference>
<dbReference type="PROSITE" id="PS00107">
    <property type="entry name" value="PROTEIN_KINASE_ATP"/>
    <property type="match status" value="1"/>
</dbReference>
<dbReference type="GO" id="GO:0005524">
    <property type="term" value="F:ATP binding"/>
    <property type="evidence" value="ECO:0007669"/>
    <property type="project" value="UniProtKB-UniRule"/>
</dbReference>
<dbReference type="RefSeq" id="WP_151969607.1">
    <property type="nucleotide sequence ID" value="NZ_AP019860.1"/>
</dbReference>
<protein>
    <submittedName>
        <fullName evidence="5">Protein kinase</fullName>
    </submittedName>
</protein>
<dbReference type="InterPro" id="IPR017441">
    <property type="entry name" value="Protein_kinase_ATP_BS"/>
</dbReference>
<reference evidence="5 6" key="1">
    <citation type="submission" date="2019-08" db="EMBL/GenBank/DDBJ databases">
        <title>Complete genome sequence of Candidatus Uab amorphum.</title>
        <authorList>
            <person name="Shiratori T."/>
            <person name="Suzuki S."/>
            <person name="Kakizawa Y."/>
            <person name="Ishida K."/>
        </authorList>
    </citation>
    <scope>NUCLEOTIDE SEQUENCE [LARGE SCALE GENOMIC DNA]</scope>
    <source>
        <strain evidence="5 6">SRT547</strain>
    </source>
</reference>
<feature type="domain" description="Protein kinase" evidence="4">
    <location>
        <begin position="44"/>
        <end position="302"/>
    </location>
</feature>
<dbReference type="PROSITE" id="PS50011">
    <property type="entry name" value="PROTEIN_KINASE_DOM"/>
    <property type="match status" value="1"/>
</dbReference>
<dbReference type="GO" id="GO:0005737">
    <property type="term" value="C:cytoplasm"/>
    <property type="evidence" value="ECO:0007669"/>
    <property type="project" value="TreeGrafter"/>
</dbReference>
<proteinExistence type="predicted"/>
<dbReference type="OrthoDB" id="6111975at2"/>